<evidence type="ECO:0000313" key="3">
    <source>
        <dbReference type="Proteomes" id="UP000427906"/>
    </source>
</evidence>
<proteinExistence type="predicted"/>
<feature type="domain" description="LUD" evidence="1">
    <location>
        <begin position="59"/>
        <end position="250"/>
    </location>
</feature>
<evidence type="ECO:0000313" key="2">
    <source>
        <dbReference type="EMBL" id="BBO70637.1"/>
    </source>
</evidence>
<dbReference type="AlphaFoldDB" id="A0A5K7Z1H6"/>
<keyword evidence="3" id="KW-1185">Reference proteome</keyword>
<dbReference type="InterPro" id="IPR024185">
    <property type="entry name" value="FTHF_cligase-like_sf"/>
</dbReference>
<dbReference type="InterPro" id="IPR037171">
    <property type="entry name" value="NagB/RpiA_transferase-like"/>
</dbReference>
<reference evidence="2 3" key="1">
    <citation type="submission" date="2019-11" db="EMBL/GenBank/DDBJ databases">
        <title>Comparative genomics of hydrocarbon-degrading Desulfosarcina strains.</title>
        <authorList>
            <person name="Watanabe M."/>
            <person name="Kojima H."/>
            <person name="Fukui M."/>
        </authorList>
    </citation>
    <scope>NUCLEOTIDE SEQUENCE [LARGE SCALE GENOMIC DNA]</scope>
    <source>
        <strain evidence="2 3">PL12</strain>
    </source>
</reference>
<dbReference type="InterPro" id="IPR003741">
    <property type="entry name" value="LUD_dom"/>
</dbReference>
<dbReference type="KEGG" id="dalk:DSCA_45670"/>
<accession>A0A5K7Z1H6</accession>
<name>A0A5K7Z1H6_9BACT</name>
<dbReference type="OrthoDB" id="9794187at2"/>
<sequence>MSASGRVEFIRTIRRALDRGDSVPRSLDDIVPNEPDTDSLRLLETIAGRDRTAHLALLDRLMEAGQGVNVSVLTAKDGPAAASVITGIAAEKSAEWGDRKEVVAWDHPLVKGMALPACLAPLDIPVYFPDAGPVAAGRQSAFRRHAEAAFMGITSADYCIADTATLTMKTRPGQPRCVSLLPSIHIAVIRLDRILTTFEELYALLKWSPAEQAEGITRCMTFITGPSKTADIEATLVHGVHGPRELYVFVLTG</sequence>
<dbReference type="Proteomes" id="UP000427906">
    <property type="component" value="Chromosome"/>
</dbReference>
<dbReference type="PANTHER" id="PTHR43682">
    <property type="entry name" value="LACTATE UTILIZATION PROTEIN C"/>
    <property type="match status" value="1"/>
</dbReference>
<evidence type="ECO:0000259" key="1">
    <source>
        <dbReference type="Pfam" id="PF02589"/>
    </source>
</evidence>
<dbReference type="SUPFAM" id="SSF100950">
    <property type="entry name" value="NagB/RpiA/CoA transferase-like"/>
    <property type="match status" value="1"/>
</dbReference>
<protein>
    <recommendedName>
        <fullName evidence="1">LUD domain-containing protein</fullName>
    </recommendedName>
</protein>
<dbReference type="Pfam" id="PF02589">
    <property type="entry name" value="LUD_dom"/>
    <property type="match status" value="1"/>
</dbReference>
<dbReference type="EMBL" id="AP021874">
    <property type="protein sequence ID" value="BBO70637.1"/>
    <property type="molecule type" value="Genomic_DNA"/>
</dbReference>
<dbReference type="RefSeq" id="WP_155318573.1">
    <property type="nucleotide sequence ID" value="NZ_AP021874.1"/>
</dbReference>
<gene>
    <name evidence="2" type="ORF">DSCA_45670</name>
</gene>
<organism evidence="2 3">
    <name type="scientific">Desulfosarcina alkanivorans</name>
    <dbReference type="NCBI Taxonomy" id="571177"/>
    <lineage>
        <taxon>Bacteria</taxon>
        <taxon>Pseudomonadati</taxon>
        <taxon>Thermodesulfobacteriota</taxon>
        <taxon>Desulfobacteria</taxon>
        <taxon>Desulfobacterales</taxon>
        <taxon>Desulfosarcinaceae</taxon>
        <taxon>Desulfosarcina</taxon>
    </lineage>
</organism>
<dbReference type="PANTHER" id="PTHR43682:SF1">
    <property type="entry name" value="LACTATE UTILIZATION PROTEIN C"/>
    <property type="match status" value="1"/>
</dbReference>
<dbReference type="Gene3D" id="3.40.50.10420">
    <property type="entry name" value="NagB/RpiA/CoA transferase-like"/>
    <property type="match status" value="1"/>
</dbReference>